<dbReference type="InterPro" id="IPR035999">
    <property type="entry name" value="Sec7_dom_sf"/>
</dbReference>
<dbReference type="Pfam" id="PF01369">
    <property type="entry name" value="Sec7"/>
    <property type="match status" value="1"/>
</dbReference>
<dbReference type="RefSeq" id="XP_067080566.1">
    <property type="nucleotide sequence ID" value="XM_067224465.1"/>
</dbReference>
<dbReference type="EMBL" id="CZPT02001262">
    <property type="protein sequence ID" value="SCU69624.1"/>
    <property type="molecule type" value="Genomic_DNA"/>
</dbReference>
<dbReference type="Pfam" id="PF12783">
    <property type="entry name" value="Sec7-like_HUS"/>
    <property type="match status" value="1"/>
</dbReference>
<dbReference type="PROSITE" id="PS50190">
    <property type="entry name" value="SEC7"/>
    <property type="match status" value="1"/>
</dbReference>
<sequence>MEALLRSLDSLLALVSRGDGGSFVIDPEFKQALKQAQSSVGRWRGGAWKSERIRFVTESVMSSVLGALYIKKTRVTEAALPLLQRMIHNNCIQYTTSIVLYRANGSNSVLSCGAAMFEALGDVLARITDAGLQLTSVEILHDLVSDDSFPSFTGKCVTRCIQTCCRVALLGASEGARGISRDLLPLCVLRVTRTFLESAPTDSRSCTFTSLTPLDDYVHDVEPDSKHLPISVENNTDPFVEASLGETTGDERAAQSLSHNSECELFAETTFSSFDYFRSTLNGQIIGSALSSMKMGRFPDAMKDLLLLIKHTCSLGARTVSGSGSTGEGGPEARARQLALDMLEAVFQALPMANCCAEHHCATWLSLVITATKYDLTRCLARNLTAVAPASFFASAVRIISLLLQKCHYHLARELHTVLAVMLFPLALSRYSSFSQKHAVVDMVRELLSVPHLCVSLFINYDCNPTFDAGGKYGGMLELMVNFVAEMTFTHLIEPDWLSDDQQQLLRSGCASAIHNLVHSLQRWIAEDPDDYSHQQTREVVGQVLSRLPGDTVSDNRWYDVYRNYSERDVKDGHRVSERVTGNNMPVSPIVTDESLFEQQGVERRWSVGYHWKHIHYLLHSKRTAQLAVGLINKGQWRQAMSFLKERDYIPAEGEEGWSAFALFLKTYEGVERGALCGIFERVLKDKDCDRILREYLQHFSYRNVPIDIALRDTTCEFMSWDRPTFEAQVWVVIQQRFGEVYAAQNPRSISPDDANAMAGVLLFLHTSLHNANVRSSRMTMKDFVRNGNECVAVPFPEDVMCEMYTRVARSKWELDRFQRTPRQAEMEFSSPGLARMLDIYNQQRQQHVLSSEQLAPADAVGQTVDAAGLSHSGSGTRDASLENFVGSSGHSDSSLLDASMLPYTEELETFKSREPYHQRYAELALQCLQRLEREHRVLCGDRGGVQPYAIPHYAQHVRPMLLSLYPQIAATIYKGLRVLEVQPILRLLHDTYSMLDDLVAAFAVNLTGMHVAVEKRIQYYMLRGGTRHLPPPTRATFALPLMNLV</sequence>
<dbReference type="InterPro" id="IPR023394">
    <property type="entry name" value="Sec7_C_sf"/>
</dbReference>
<dbReference type="PANTHER" id="PTHR10663:SF391">
    <property type="entry name" value="SEC7 DOMAIN-CONTAINING PROTEIN"/>
    <property type="match status" value="1"/>
</dbReference>
<keyword evidence="3" id="KW-1185">Reference proteome</keyword>
<dbReference type="SMART" id="SM00222">
    <property type="entry name" value="Sec7"/>
    <property type="match status" value="1"/>
</dbReference>
<dbReference type="PANTHER" id="PTHR10663">
    <property type="entry name" value="GUANYL-NUCLEOTIDE EXCHANGE FACTOR"/>
    <property type="match status" value="1"/>
</dbReference>
<evidence type="ECO:0000313" key="2">
    <source>
        <dbReference type="EMBL" id="SCU69624.1"/>
    </source>
</evidence>
<dbReference type="Gene3D" id="1.10.1000.11">
    <property type="entry name" value="Arf Nucleotide-binding Site Opener,domain 2"/>
    <property type="match status" value="1"/>
</dbReference>
<dbReference type="AlphaFoldDB" id="A0A1G4ICC2"/>
<dbReference type="Proteomes" id="UP000195570">
    <property type="component" value="Unassembled WGS sequence"/>
</dbReference>
<dbReference type="VEuPathDB" id="TriTrypDB:TEOVI_000119000"/>
<dbReference type="GO" id="GO:0005085">
    <property type="term" value="F:guanyl-nucleotide exchange factor activity"/>
    <property type="evidence" value="ECO:0007669"/>
    <property type="project" value="InterPro"/>
</dbReference>
<protein>
    <submittedName>
        <fullName evidence="2">Guanine nucleotide exchange factor in Golgi transport N-terminal/Sec7 domain containing protein, putative</fullName>
    </submittedName>
</protein>
<organism evidence="2 3">
    <name type="scientific">Trypanosoma equiperdum</name>
    <dbReference type="NCBI Taxonomy" id="5694"/>
    <lineage>
        <taxon>Eukaryota</taxon>
        <taxon>Discoba</taxon>
        <taxon>Euglenozoa</taxon>
        <taxon>Kinetoplastea</taxon>
        <taxon>Metakinetoplastina</taxon>
        <taxon>Trypanosomatida</taxon>
        <taxon>Trypanosomatidae</taxon>
        <taxon>Trypanosoma</taxon>
    </lineage>
</organism>
<accession>A0A1G4ICC2</accession>
<name>A0A1G4ICC2_TRYEQ</name>
<proteinExistence type="predicted"/>
<comment type="caution">
    <text evidence="2">The sequence shown here is derived from an EMBL/GenBank/DDBJ whole genome shotgun (WGS) entry which is preliminary data.</text>
</comment>
<reference evidence="2" key="1">
    <citation type="submission" date="2016-09" db="EMBL/GenBank/DDBJ databases">
        <authorList>
            <person name="Hebert L."/>
            <person name="Moumen B."/>
        </authorList>
    </citation>
    <scope>NUCLEOTIDE SEQUENCE [LARGE SCALE GENOMIC DNA]</scope>
    <source>
        <strain evidence="2">OVI</strain>
    </source>
</reference>
<dbReference type="SUPFAM" id="SSF48425">
    <property type="entry name" value="Sec7 domain"/>
    <property type="match status" value="1"/>
</dbReference>
<dbReference type="InterPro" id="IPR032691">
    <property type="entry name" value="Mon2/Sec7/BIG1-like_HUS"/>
</dbReference>
<dbReference type="GO" id="GO:0032012">
    <property type="term" value="P:regulation of ARF protein signal transduction"/>
    <property type="evidence" value="ECO:0007669"/>
    <property type="project" value="InterPro"/>
</dbReference>
<dbReference type="GeneID" id="92375130"/>
<evidence type="ECO:0000259" key="1">
    <source>
        <dbReference type="PROSITE" id="PS50190"/>
    </source>
</evidence>
<evidence type="ECO:0000313" key="3">
    <source>
        <dbReference type="Proteomes" id="UP000195570"/>
    </source>
</evidence>
<gene>
    <name evidence="2" type="ORF">TEOVI_000119000</name>
</gene>
<dbReference type="InterPro" id="IPR000904">
    <property type="entry name" value="Sec7_dom"/>
</dbReference>
<feature type="domain" description="SEC7" evidence="1">
    <location>
        <begin position="638"/>
        <end position="811"/>
    </location>
</feature>